<name>A0A5M3MUF6_CONPW</name>
<comment type="caution">
    <text evidence="8">The sequence shown here is derived from an EMBL/GenBank/DDBJ whole genome shotgun (WGS) entry which is preliminary data.</text>
</comment>
<dbReference type="Pfam" id="PF06839">
    <property type="entry name" value="Zn_ribbon_GRF"/>
    <property type="match status" value="1"/>
</dbReference>
<evidence type="ECO:0000256" key="4">
    <source>
        <dbReference type="PROSITE-ProRule" id="PRU01343"/>
    </source>
</evidence>
<feature type="compositionally biased region" description="Polar residues" evidence="6">
    <location>
        <begin position="449"/>
        <end position="469"/>
    </location>
</feature>
<dbReference type="PROSITE" id="PS51999">
    <property type="entry name" value="ZF_GRF"/>
    <property type="match status" value="1"/>
</dbReference>
<keyword evidence="1" id="KW-0479">Metal-binding</keyword>
<accession>A0A5M3MUF6</accession>
<evidence type="ECO:0000256" key="3">
    <source>
        <dbReference type="ARBA" id="ARBA00022833"/>
    </source>
</evidence>
<feature type="compositionally biased region" description="Low complexity" evidence="6">
    <location>
        <begin position="406"/>
        <end position="444"/>
    </location>
</feature>
<keyword evidence="5" id="KW-0175">Coiled coil</keyword>
<feature type="compositionally biased region" description="Pro residues" evidence="6">
    <location>
        <begin position="187"/>
        <end position="201"/>
    </location>
</feature>
<feature type="compositionally biased region" description="Basic and acidic residues" evidence="6">
    <location>
        <begin position="823"/>
        <end position="832"/>
    </location>
</feature>
<evidence type="ECO:0000256" key="6">
    <source>
        <dbReference type="SAM" id="MobiDB-lite"/>
    </source>
</evidence>
<dbReference type="KEGG" id="cput:CONPUDRAFT_163814"/>
<dbReference type="OMA" id="RTNANIM"/>
<feature type="compositionally biased region" description="Gly residues" evidence="6">
    <location>
        <begin position="776"/>
        <end position="787"/>
    </location>
</feature>
<feature type="compositionally biased region" description="Basic and acidic residues" evidence="6">
    <location>
        <begin position="350"/>
        <end position="359"/>
    </location>
</feature>
<keyword evidence="9" id="KW-1185">Reference proteome</keyword>
<feature type="compositionally biased region" description="Low complexity" evidence="6">
    <location>
        <begin position="360"/>
        <end position="387"/>
    </location>
</feature>
<evidence type="ECO:0000313" key="8">
    <source>
        <dbReference type="EMBL" id="EIW82736.1"/>
    </source>
</evidence>
<feature type="coiled-coil region" evidence="5">
    <location>
        <begin position="981"/>
        <end position="1022"/>
    </location>
</feature>
<dbReference type="GeneID" id="19205000"/>
<feature type="compositionally biased region" description="Low complexity" evidence="6">
    <location>
        <begin position="573"/>
        <end position="583"/>
    </location>
</feature>
<dbReference type="GO" id="GO:0008270">
    <property type="term" value="F:zinc ion binding"/>
    <property type="evidence" value="ECO:0007669"/>
    <property type="project" value="UniProtKB-KW"/>
</dbReference>
<feature type="compositionally biased region" description="Pro residues" evidence="6">
    <location>
        <begin position="142"/>
        <end position="157"/>
    </location>
</feature>
<dbReference type="EMBL" id="JH711576">
    <property type="protein sequence ID" value="EIW82736.1"/>
    <property type="molecule type" value="Genomic_DNA"/>
</dbReference>
<organism evidence="8 9">
    <name type="scientific">Coniophora puteana (strain RWD-64-598)</name>
    <name type="common">Brown rot fungus</name>
    <dbReference type="NCBI Taxonomy" id="741705"/>
    <lineage>
        <taxon>Eukaryota</taxon>
        <taxon>Fungi</taxon>
        <taxon>Dikarya</taxon>
        <taxon>Basidiomycota</taxon>
        <taxon>Agaricomycotina</taxon>
        <taxon>Agaricomycetes</taxon>
        <taxon>Agaricomycetidae</taxon>
        <taxon>Boletales</taxon>
        <taxon>Coniophorineae</taxon>
        <taxon>Coniophoraceae</taxon>
        <taxon>Coniophora</taxon>
    </lineage>
</organism>
<evidence type="ECO:0000256" key="1">
    <source>
        <dbReference type="ARBA" id="ARBA00022723"/>
    </source>
</evidence>
<protein>
    <recommendedName>
        <fullName evidence="7">GRF-type domain-containing protein</fullName>
    </recommendedName>
</protein>
<evidence type="ECO:0000259" key="7">
    <source>
        <dbReference type="PROSITE" id="PS51999"/>
    </source>
</evidence>
<feature type="compositionally biased region" description="Polar residues" evidence="6">
    <location>
        <begin position="319"/>
        <end position="335"/>
    </location>
</feature>
<feature type="compositionally biased region" description="Polar residues" evidence="6">
    <location>
        <begin position="559"/>
        <end position="569"/>
    </location>
</feature>
<feature type="region of interest" description="Disordered" evidence="6">
    <location>
        <begin position="67"/>
        <end position="941"/>
    </location>
</feature>
<keyword evidence="2 4" id="KW-0863">Zinc-finger</keyword>
<evidence type="ECO:0000313" key="9">
    <source>
        <dbReference type="Proteomes" id="UP000053558"/>
    </source>
</evidence>
<feature type="compositionally biased region" description="Low complexity" evidence="6">
    <location>
        <begin position="540"/>
        <end position="550"/>
    </location>
</feature>
<evidence type="ECO:0000256" key="2">
    <source>
        <dbReference type="ARBA" id="ARBA00022771"/>
    </source>
</evidence>
<feature type="compositionally biased region" description="Basic and acidic residues" evidence="6">
    <location>
        <begin position="868"/>
        <end position="878"/>
    </location>
</feature>
<feature type="compositionally biased region" description="Low complexity" evidence="6">
    <location>
        <begin position="80"/>
        <end position="92"/>
    </location>
</feature>
<feature type="compositionally biased region" description="Low complexity" evidence="6">
    <location>
        <begin position="114"/>
        <end position="135"/>
    </location>
</feature>
<feature type="compositionally biased region" description="Polar residues" evidence="6">
    <location>
        <begin position="207"/>
        <end position="225"/>
    </location>
</feature>
<keyword evidence="3" id="KW-0862">Zinc</keyword>
<feature type="domain" description="GRF-type" evidence="7">
    <location>
        <begin position="24"/>
        <end position="65"/>
    </location>
</feature>
<feature type="compositionally biased region" description="Low complexity" evidence="6">
    <location>
        <begin position="158"/>
        <end position="169"/>
    </location>
</feature>
<dbReference type="OrthoDB" id="5418639at2759"/>
<feature type="compositionally biased region" description="Pro residues" evidence="6">
    <location>
        <begin position="527"/>
        <end position="536"/>
    </location>
</feature>
<dbReference type="InterPro" id="IPR010666">
    <property type="entry name" value="Znf_GRF"/>
</dbReference>
<feature type="compositionally biased region" description="Pro residues" evidence="6">
    <location>
        <begin position="93"/>
        <end position="107"/>
    </location>
</feature>
<proteinExistence type="predicted"/>
<dbReference type="Proteomes" id="UP000053558">
    <property type="component" value="Unassembled WGS sequence"/>
</dbReference>
<evidence type="ECO:0000256" key="5">
    <source>
        <dbReference type="SAM" id="Coils"/>
    </source>
</evidence>
<reference evidence="9" key="1">
    <citation type="journal article" date="2012" name="Science">
        <title>The Paleozoic origin of enzymatic lignin decomposition reconstructed from 31 fungal genomes.</title>
        <authorList>
            <person name="Floudas D."/>
            <person name="Binder M."/>
            <person name="Riley R."/>
            <person name="Barry K."/>
            <person name="Blanchette R.A."/>
            <person name="Henrissat B."/>
            <person name="Martinez A.T."/>
            <person name="Otillar R."/>
            <person name="Spatafora J.W."/>
            <person name="Yadav J.S."/>
            <person name="Aerts A."/>
            <person name="Benoit I."/>
            <person name="Boyd A."/>
            <person name="Carlson A."/>
            <person name="Copeland A."/>
            <person name="Coutinho P.M."/>
            <person name="de Vries R.P."/>
            <person name="Ferreira P."/>
            <person name="Findley K."/>
            <person name="Foster B."/>
            <person name="Gaskell J."/>
            <person name="Glotzer D."/>
            <person name="Gorecki P."/>
            <person name="Heitman J."/>
            <person name="Hesse C."/>
            <person name="Hori C."/>
            <person name="Igarashi K."/>
            <person name="Jurgens J.A."/>
            <person name="Kallen N."/>
            <person name="Kersten P."/>
            <person name="Kohler A."/>
            <person name="Kuees U."/>
            <person name="Kumar T.K.A."/>
            <person name="Kuo A."/>
            <person name="LaButti K."/>
            <person name="Larrondo L.F."/>
            <person name="Lindquist E."/>
            <person name="Ling A."/>
            <person name="Lombard V."/>
            <person name="Lucas S."/>
            <person name="Lundell T."/>
            <person name="Martin R."/>
            <person name="McLaughlin D.J."/>
            <person name="Morgenstern I."/>
            <person name="Morin E."/>
            <person name="Murat C."/>
            <person name="Nagy L.G."/>
            <person name="Nolan M."/>
            <person name="Ohm R.A."/>
            <person name="Patyshakuliyeva A."/>
            <person name="Rokas A."/>
            <person name="Ruiz-Duenas F.J."/>
            <person name="Sabat G."/>
            <person name="Salamov A."/>
            <person name="Samejima M."/>
            <person name="Schmutz J."/>
            <person name="Slot J.C."/>
            <person name="St John F."/>
            <person name="Stenlid J."/>
            <person name="Sun H."/>
            <person name="Sun S."/>
            <person name="Syed K."/>
            <person name="Tsang A."/>
            <person name="Wiebenga A."/>
            <person name="Young D."/>
            <person name="Pisabarro A."/>
            <person name="Eastwood D.C."/>
            <person name="Martin F."/>
            <person name="Cullen D."/>
            <person name="Grigoriev I.V."/>
            <person name="Hibbett D.S."/>
        </authorList>
    </citation>
    <scope>NUCLEOTIDE SEQUENCE [LARGE SCALE GENOMIC DNA]</scope>
    <source>
        <strain evidence="9">RWD-64-598 SS2</strain>
    </source>
</reference>
<sequence>MSTSAAPAPTQHSANPVVDGEVVCFHGERARRLVSHTAANPDRVFYRCARDGSAQCKFWVWRDGLPAPPGTLKDEQEQGQQNLPASQPQAQAPSPPPRYPVPAPAQPESPRFTPASHHPQAPAPATRAAASSSATYQNHTYPPQPQPPSRTRAPPPITTRTDTAPTQDDPYTEPDTDTDMNNNTNMHPPPVPTQPSSPVRPPRAQGAGQTQDESQETAVSSNANSFFGLPETPAQSEVDLPLHEAQAVPPPPTQSQGLGQASGSGPGSGPELQQVPPPPAPVGGNPLPANASTTSASTIVPFPRPSNAAPVTPVAQRTLARSGNGHLSLSQTPSKRTPEGRAARLALLQKAEEEARRAAAGDGSGVAAAAAANTTAATAGAQPGPAASVFGQAGLGLGQQSADPGANTNANASASVNPNAGSSSRFRPAQMVPVQNAPQPQPVAGSTRPPANQANQPNQLPDPSPMRTSPQKRPRSPRQTDTNHAAGPSNGPADNGPQAPPPPSTSNNARTRGLLFGDEPTIFDEAPPGPSPPAFRPKPRAQAQAQAQGRPAPPGPRQTNAEPHTQNSDPHSHSQTLSHTLSQASSAPDLDAILGPASPDPERERETGGDARLNRANANADHELNLDPEALGFSAGAENERDEAEAEVELVTMYPPPTPPERGQGRRGAGLYPRLSQIESPGYPPRAMGREREQGQGQGQGMEMETEHDFLAGHETSYETTAEGYETAPLDMGADADGEDSPRRPQRSLVGFSIPENASTLNKSPTKRRRLANGGDAQGAGGGGGAGLMTPPDTGHRSNGTRARGRGGANVNQGSNARAGPSRLREQPRAEGSEDEEIDQGWPMDVVESPSAARGAKHMASGARNKGKGKEREREKQSARRTNANIMEREMSADPGWDGYTEEQSSGKIAAPLFHPSPTPDPSALSNAPPDSSSPGPEDPGAHILAALRTLQALDASGYLENLERMLRATQSSVNARTACNSALTGENADLRSAVSDLEARVAQLTREVDGLRRVAAAATRRPVDGGAMMDGVGESRPQGATMQMRDMERGREEIMLLQERIANLERRFEA</sequence>
<gene>
    <name evidence="8" type="ORF">CONPUDRAFT_163814</name>
</gene>
<dbReference type="RefSeq" id="XP_007766715.1">
    <property type="nucleotide sequence ID" value="XM_007768525.1"/>
</dbReference>
<dbReference type="AlphaFoldDB" id="A0A5M3MUF6"/>
<feature type="compositionally biased region" description="Basic and acidic residues" evidence="6">
    <location>
        <begin position="600"/>
        <end position="613"/>
    </location>
</feature>